<feature type="transmembrane region" description="Helical" evidence="1">
    <location>
        <begin position="146"/>
        <end position="165"/>
    </location>
</feature>
<keyword evidence="1" id="KW-1133">Transmembrane helix</keyword>
<proteinExistence type="predicted"/>
<evidence type="ECO:0000259" key="2">
    <source>
        <dbReference type="PROSITE" id="PS50887"/>
    </source>
</evidence>
<keyword evidence="1" id="KW-0812">Transmembrane</keyword>
<name>A0A931FWG2_9ACTN</name>
<evidence type="ECO:0000313" key="4">
    <source>
        <dbReference type="Proteomes" id="UP000598146"/>
    </source>
</evidence>
<feature type="transmembrane region" description="Helical" evidence="1">
    <location>
        <begin position="83"/>
        <end position="105"/>
    </location>
</feature>
<dbReference type="RefSeq" id="WP_196414187.1">
    <property type="nucleotide sequence ID" value="NZ_JADQTO010000005.1"/>
</dbReference>
<dbReference type="PANTHER" id="PTHR46663">
    <property type="entry name" value="DIGUANYLATE CYCLASE DGCT-RELATED"/>
    <property type="match status" value="1"/>
</dbReference>
<accession>A0A931FWG2</accession>
<dbReference type="Gene3D" id="3.30.70.270">
    <property type="match status" value="1"/>
</dbReference>
<evidence type="ECO:0000256" key="1">
    <source>
        <dbReference type="SAM" id="Phobius"/>
    </source>
</evidence>
<keyword evidence="4" id="KW-1185">Reference proteome</keyword>
<feature type="transmembrane region" description="Helical" evidence="1">
    <location>
        <begin position="282"/>
        <end position="299"/>
    </location>
</feature>
<keyword evidence="1" id="KW-0472">Membrane</keyword>
<gene>
    <name evidence="3" type="ORF">I4J89_13135</name>
</gene>
<feature type="transmembrane region" description="Helical" evidence="1">
    <location>
        <begin position="177"/>
        <end position="200"/>
    </location>
</feature>
<organism evidence="3 4">
    <name type="scientific">Actinoplanes aureus</name>
    <dbReference type="NCBI Taxonomy" id="2792083"/>
    <lineage>
        <taxon>Bacteria</taxon>
        <taxon>Bacillati</taxon>
        <taxon>Actinomycetota</taxon>
        <taxon>Actinomycetes</taxon>
        <taxon>Micromonosporales</taxon>
        <taxon>Micromonosporaceae</taxon>
        <taxon>Actinoplanes</taxon>
    </lineage>
</organism>
<feature type="transmembrane region" description="Helical" evidence="1">
    <location>
        <begin position="212"/>
        <end position="231"/>
    </location>
</feature>
<feature type="transmembrane region" description="Helical" evidence="1">
    <location>
        <begin position="305"/>
        <end position="324"/>
    </location>
</feature>
<reference evidence="3" key="1">
    <citation type="submission" date="2020-11" db="EMBL/GenBank/DDBJ databases">
        <title>Isolation and identification of active actinomycetes.</title>
        <authorList>
            <person name="Sun X."/>
        </authorList>
    </citation>
    <scope>NUCLEOTIDE SEQUENCE</scope>
    <source>
        <strain evidence="3">NEAU-A11</strain>
    </source>
</reference>
<dbReference type="InterPro" id="IPR043128">
    <property type="entry name" value="Rev_trsase/Diguanyl_cyclase"/>
</dbReference>
<feature type="transmembrane region" description="Helical" evidence="1">
    <location>
        <begin position="243"/>
        <end position="261"/>
    </location>
</feature>
<feature type="transmembrane region" description="Helical" evidence="1">
    <location>
        <begin position="21"/>
        <end position="42"/>
    </location>
</feature>
<dbReference type="SUPFAM" id="SSF55073">
    <property type="entry name" value="Nucleotide cyclase"/>
    <property type="match status" value="1"/>
</dbReference>
<dbReference type="Proteomes" id="UP000598146">
    <property type="component" value="Unassembled WGS sequence"/>
</dbReference>
<dbReference type="CDD" id="cd01949">
    <property type="entry name" value="GGDEF"/>
    <property type="match status" value="1"/>
</dbReference>
<dbReference type="SMART" id="SM00267">
    <property type="entry name" value="GGDEF"/>
    <property type="match status" value="1"/>
</dbReference>
<dbReference type="InterPro" id="IPR052163">
    <property type="entry name" value="DGC-Regulatory_Protein"/>
</dbReference>
<dbReference type="NCBIfam" id="TIGR00254">
    <property type="entry name" value="GGDEF"/>
    <property type="match status" value="1"/>
</dbReference>
<feature type="transmembrane region" description="Helical" evidence="1">
    <location>
        <begin position="111"/>
        <end position="134"/>
    </location>
</feature>
<sequence length="512" mass="54506">MQTWTRRVPPPQHRRAPASASAYLLLGGLYAAMLALSSAALVTGFTSYDEVAELARFVFGVFGLVAAVHAARKTALRPRLRQAWGAVAACFAVLVVSTPLLVFFFDPAGSAVAADVSHVVFVVALLIALQRFPLAPMNRRDRSKTVLDALTVLVGGSMVLWYTAFDPYVERHGLSPSVIFSAAVYPIADLALLFVASRALLRGADESAQRPLRLLTAGTLVLFLGDAVHGYLNGHEPGTHASWQFVCWITADALLVAAAVAQCRARGGVARESREEFRLGRFLPFGAVAVVHVLMLATAVGEGQFSPWGGMALGGAALSALVLYRQTLVQRESDEQARTDGLTGLANRSRFQATSDRTLARGARTGRHTAILMIDMNGFKQVNDTLGHKAGDLVLVAFAEVLRRCVPGPALPARLGGDEFAVIVPDVGFPEEAYELAGRIAAALGPVAVDGRLITLAASIGVAVSGPGELTHDELVHRADLAMYRAKSLGPDTRWAIWQESLEPAELSSLAS</sequence>
<dbReference type="InterPro" id="IPR029787">
    <property type="entry name" value="Nucleotide_cyclase"/>
</dbReference>
<dbReference type="PANTHER" id="PTHR46663:SF4">
    <property type="entry name" value="DIGUANYLATE CYCLASE DGCT-RELATED"/>
    <property type="match status" value="1"/>
</dbReference>
<feature type="domain" description="GGDEF" evidence="2">
    <location>
        <begin position="367"/>
        <end position="500"/>
    </location>
</feature>
<dbReference type="AlphaFoldDB" id="A0A931FWG2"/>
<dbReference type="PROSITE" id="PS50887">
    <property type="entry name" value="GGDEF"/>
    <property type="match status" value="1"/>
</dbReference>
<evidence type="ECO:0000313" key="3">
    <source>
        <dbReference type="EMBL" id="MBG0562408.1"/>
    </source>
</evidence>
<feature type="transmembrane region" description="Helical" evidence="1">
    <location>
        <begin position="54"/>
        <end position="71"/>
    </location>
</feature>
<comment type="caution">
    <text evidence="3">The sequence shown here is derived from an EMBL/GenBank/DDBJ whole genome shotgun (WGS) entry which is preliminary data.</text>
</comment>
<protein>
    <submittedName>
        <fullName evidence="3">GGDEF domain-containing protein</fullName>
    </submittedName>
</protein>
<dbReference type="Pfam" id="PF00990">
    <property type="entry name" value="GGDEF"/>
    <property type="match status" value="1"/>
</dbReference>
<dbReference type="EMBL" id="JADQTO010000005">
    <property type="protein sequence ID" value="MBG0562408.1"/>
    <property type="molecule type" value="Genomic_DNA"/>
</dbReference>
<dbReference type="InterPro" id="IPR000160">
    <property type="entry name" value="GGDEF_dom"/>
</dbReference>